<dbReference type="RefSeq" id="XP_056480870.1">
    <property type="nucleotide sequence ID" value="XM_056638881.1"/>
</dbReference>
<name>A0A9W9S0V1_9EURO</name>
<organism evidence="1 2">
    <name type="scientific">Penicillium cosmopolitanum</name>
    <dbReference type="NCBI Taxonomy" id="1131564"/>
    <lineage>
        <taxon>Eukaryota</taxon>
        <taxon>Fungi</taxon>
        <taxon>Dikarya</taxon>
        <taxon>Ascomycota</taxon>
        <taxon>Pezizomycotina</taxon>
        <taxon>Eurotiomycetes</taxon>
        <taxon>Eurotiomycetidae</taxon>
        <taxon>Eurotiales</taxon>
        <taxon>Aspergillaceae</taxon>
        <taxon>Penicillium</taxon>
    </lineage>
</organism>
<dbReference type="Gene3D" id="3.10.110.10">
    <property type="entry name" value="Ubiquitin Conjugating Enzyme"/>
    <property type="match status" value="1"/>
</dbReference>
<dbReference type="SUPFAM" id="SSF54495">
    <property type="entry name" value="UBC-like"/>
    <property type="match status" value="1"/>
</dbReference>
<accession>A0A9W9S0V1</accession>
<evidence type="ECO:0000313" key="2">
    <source>
        <dbReference type="Proteomes" id="UP001147747"/>
    </source>
</evidence>
<dbReference type="AlphaFoldDB" id="A0A9W9S0V1"/>
<evidence type="ECO:0000313" key="1">
    <source>
        <dbReference type="EMBL" id="KAJ5369632.1"/>
    </source>
</evidence>
<dbReference type="Proteomes" id="UP001147747">
    <property type="component" value="Unassembled WGS sequence"/>
</dbReference>
<dbReference type="OrthoDB" id="4331421at2759"/>
<reference evidence="1" key="2">
    <citation type="journal article" date="2023" name="IMA Fungus">
        <title>Comparative genomic study of the Penicillium genus elucidates a diverse pangenome and 15 lateral gene transfer events.</title>
        <authorList>
            <person name="Petersen C."/>
            <person name="Sorensen T."/>
            <person name="Nielsen M.R."/>
            <person name="Sondergaard T.E."/>
            <person name="Sorensen J.L."/>
            <person name="Fitzpatrick D.A."/>
            <person name="Frisvad J.C."/>
            <person name="Nielsen K.L."/>
        </authorList>
    </citation>
    <scope>NUCLEOTIDE SEQUENCE</scope>
    <source>
        <strain evidence="1">IBT 29677</strain>
    </source>
</reference>
<sequence length="544" mass="61810">MAMRNLLRVHKEIEDVNADFHSLRTVLKETANKAKWNFVMFPNDGALSHLPLIGELIIPSEYPNCPPVLHLFTRTLRYNVDVYRNNINNDNHSTMCFDILSSKSRGGTWENDYTISCLFASLMQALVTQRVPQTYGSDRAEFVTMDTLDQIKKSVHKTYQEHKNRIPYLPTIPTIRAASVAAKPFIFTRLDDETPLDSLQFQAEDKYVSQPFYLQDPQDPQSWSTVLDLRNLHPGVVFSVILSNKRGTDVTGRKNDTILLRNGVTGTAAKKQKNEPIRWFYHGKPLNDQNLSVCVTVTSDQFVISYKDDDANTFIVHGDTPISKLRKAQIGNVAGMPFYVTILLKRKSGAEGFINVLDQKQVGFVHASQIETPMAIRRKYPKSVSLTLGTEQTARLQGVIDFYELGLEFKVQRNVWFPAHYTLISSTDYPNEEYTKAIDEIYTPMRGKAVEVNIIAIIADGDCVALLTDTYRCPEDQVELQSFPEKSLSALTMRLRSDKVTASCVDELLGRVSEDTQKDWVHIGDVYIKLPQPIKVVCHLQFQF</sequence>
<proteinExistence type="predicted"/>
<comment type="caution">
    <text evidence="1">The sequence shown here is derived from an EMBL/GenBank/DDBJ whole genome shotgun (WGS) entry which is preliminary data.</text>
</comment>
<dbReference type="GeneID" id="81377861"/>
<gene>
    <name evidence="1" type="ORF">N7509_014244</name>
</gene>
<keyword evidence="2" id="KW-1185">Reference proteome</keyword>
<dbReference type="EMBL" id="JAPZBU010000013">
    <property type="protein sequence ID" value="KAJ5369632.1"/>
    <property type="molecule type" value="Genomic_DNA"/>
</dbReference>
<protein>
    <submittedName>
        <fullName evidence="1">Uncharacterized protein</fullName>
    </submittedName>
</protein>
<reference evidence="1" key="1">
    <citation type="submission" date="2022-12" db="EMBL/GenBank/DDBJ databases">
        <authorList>
            <person name="Petersen C."/>
        </authorList>
    </citation>
    <scope>NUCLEOTIDE SEQUENCE</scope>
    <source>
        <strain evidence="1">IBT 29677</strain>
    </source>
</reference>
<dbReference type="InterPro" id="IPR016135">
    <property type="entry name" value="UBQ-conjugating_enzyme/RWD"/>
</dbReference>